<feature type="domain" description="SEA" evidence="2">
    <location>
        <begin position="93"/>
        <end position="215"/>
    </location>
</feature>
<dbReference type="OrthoDB" id="10070537at2759"/>
<dbReference type="Proteomes" id="UP000281406">
    <property type="component" value="Unassembled WGS sequence"/>
</dbReference>
<feature type="region of interest" description="Disordered" evidence="1">
    <location>
        <begin position="1"/>
        <end position="41"/>
    </location>
</feature>
<dbReference type="SUPFAM" id="SSF82671">
    <property type="entry name" value="SEA domain"/>
    <property type="match status" value="1"/>
</dbReference>
<protein>
    <recommendedName>
        <fullName evidence="2">SEA domain-containing protein</fullName>
    </recommendedName>
</protein>
<dbReference type="PROSITE" id="PS50024">
    <property type="entry name" value="SEA"/>
    <property type="match status" value="1"/>
</dbReference>
<comment type="caution">
    <text evidence="3">The sequence shown here is derived from an EMBL/GenBank/DDBJ whole genome shotgun (WGS) entry which is preliminary data.</text>
</comment>
<gene>
    <name evidence="3" type="ORF">DPX16_1769</name>
</gene>
<dbReference type="Pfam" id="PF01390">
    <property type="entry name" value="SEA"/>
    <property type="match status" value="1"/>
</dbReference>
<dbReference type="AlphaFoldDB" id="A0A3N0YB75"/>
<evidence type="ECO:0000313" key="3">
    <source>
        <dbReference type="EMBL" id="ROL43131.1"/>
    </source>
</evidence>
<dbReference type="Gene3D" id="3.30.70.960">
    <property type="entry name" value="SEA domain"/>
    <property type="match status" value="1"/>
</dbReference>
<reference evidence="3 4" key="1">
    <citation type="submission" date="2018-10" db="EMBL/GenBank/DDBJ databases">
        <title>Genome assembly for a Yunnan-Guizhou Plateau 3E fish, Anabarilius grahami (Regan), and its evolutionary and genetic applications.</title>
        <authorList>
            <person name="Jiang W."/>
        </authorList>
    </citation>
    <scope>NUCLEOTIDE SEQUENCE [LARGE SCALE GENOMIC DNA]</scope>
    <source>
        <strain evidence="3">AG-KIZ</strain>
        <tissue evidence="3">Muscle</tissue>
    </source>
</reference>
<sequence>MSEQLTTTFTSESSTGISGGKETTAITTQPEVTTSRTTANTEESITSVYTTLATTESSSTSATTVSHESPIFSPQSTTQPLTTVVELTTTAAKTTPLTTTVLVSFTSDETFDQELKNSTSPKFKDRERKVKHEFEPIFEKAFTFFLRLIVIRFRSGSIITDMNLTFIDKVPEDNNITQVIMNANTTFNITNVEESLQIIPLTILTNGTFVAALLNKSSTDFQNRATMIKTGLEPFFFADYSTSFSILTVTSFSDARVKTKSTPTIRNSMDLTFAADTPLPNSNQILNTIVRAANSSLPFQIFTSETVINGTGESTDTEFSSCEVSRKISVLTAIVLVAVSLLVPWFD</sequence>
<evidence type="ECO:0000256" key="1">
    <source>
        <dbReference type="SAM" id="MobiDB-lite"/>
    </source>
</evidence>
<keyword evidence="4" id="KW-1185">Reference proteome</keyword>
<proteinExistence type="predicted"/>
<evidence type="ECO:0000259" key="2">
    <source>
        <dbReference type="PROSITE" id="PS50024"/>
    </source>
</evidence>
<accession>A0A3N0YB75</accession>
<dbReference type="InterPro" id="IPR036364">
    <property type="entry name" value="SEA_dom_sf"/>
</dbReference>
<name>A0A3N0YB75_ANAGA</name>
<dbReference type="EMBL" id="RJVU01048836">
    <property type="protein sequence ID" value="ROL43131.1"/>
    <property type="molecule type" value="Genomic_DNA"/>
</dbReference>
<feature type="compositionally biased region" description="Polar residues" evidence="1">
    <location>
        <begin position="1"/>
        <end position="16"/>
    </location>
</feature>
<organism evidence="3 4">
    <name type="scientific">Anabarilius grahami</name>
    <name type="common">Kanglang fish</name>
    <name type="synonym">Barilius grahami</name>
    <dbReference type="NCBI Taxonomy" id="495550"/>
    <lineage>
        <taxon>Eukaryota</taxon>
        <taxon>Metazoa</taxon>
        <taxon>Chordata</taxon>
        <taxon>Craniata</taxon>
        <taxon>Vertebrata</taxon>
        <taxon>Euteleostomi</taxon>
        <taxon>Actinopterygii</taxon>
        <taxon>Neopterygii</taxon>
        <taxon>Teleostei</taxon>
        <taxon>Ostariophysi</taxon>
        <taxon>Cypriniformes</taxon>
        <taxon>Xenocyprididae</taxon>
        <taxon>Xenocypridinae</taxon>
        <taxon>Xenocypridinae incertae sedis</taxon>
        <taxon>Anabarilius</taxon>
    </lineage>
</organism>
<feature type="compositionally biased region" description="Polar residues" evidence="1">
    <location>
        <begin position="24"/>
        <end position="41"/>
    </location>
</feature>
<evidence type="ECO:0000313" key="4">
    <source>
        <dbReference type="Proteomes" id="UP000281406"/>
    </source>
</evidence>
<dbReference type="InterPro" id="IPR000082">
    <property type="entry name" value="SEA_dom"/>
</dbReference>